<feature type="transmembrane region" description="Helical" evidence="5">
    <location>
        <begin position="237"/>
        <end position="254"/>
    </location>
</feature>
<dbReference type="AlphaFoldDB" id="A0A644VJF5"/>
<keyword evidence="4 5" id="KW-0472">Membrane</keyword>
<feature type="transmembrane region" description="Helical" evidence="5">
    <location>
        <begin position="116"/>
        <end position="141"/>
    </location>
</feature>
<name>A0A644VJF5_9ZZZZ</name>
<feature type="transmembrane region" description="Helical" evidence="5">
    <location>
        <begin position="33"/>
        <end position="49"/>
    </location>
</feature>
<dbReference type="EMBL" id="VSSQ01000331">
    <property type="protein sequence ID" value="MPL91524.1"/>
    <property type="molecule type" value="Genomic_DNA"/>
</dbReference>
<dbReference type="InterPro" id="IPR007016">
    <property type="entry name" value="O-antigen_ligase-rel_domated"/>
</dbReference>
<evidence type="ECO:0000256" key="1">
    <source>
        <dbReference type="ARBA" id="ARBA00004141"/>
    </source>
</evidence>
<proteinExistence type="predicted"/>
<sequence>MKLKTKYIIDKFVFFSIVFICLSIFLLPFFKSLAITFLALSTLCAFFTKTYELKPLFDKKILLFLIFFCLHIIGVFYSSNKDSALFDLQIKLPMLILPLIFIFLPKSFLTKDKLWLYALSIIAGLIITIFYCFSFGIVRAVSNSLPLLPEIIYTKLSASFHPSYLSLFASTGLVLTYKIPLNNIFPNFNKSGLIKSILIVLISIFLIMLNSRTGFILMVISYLWILIDMFFVRKRKVLAISTALIVSLSLLLVLNTNILSQRYNNAINIIGQTNNIEPEMSSMSQRNFIYSNSLNLISENIVFGVGTGDVKSTFGNLYEKENIHFHSYLNAHNQYLQTTIALGLIGLLILLSLFFFPMIKMIREKEFFFLTIFLLIGFSFLFESMLERNMGTYFFALIYVLSNSYLYKED</sequence>
<feature type="transmembrane region" description="Helical" evidence="5">
    <location>
        <begin position="161"/>
        <end position="180"/>
    </location>
</feature>
<feature type="transmembrane region" description="Helical" evidence="5">
    <location>
        <begin position="84"/>
        <end position="104"/>
    </location>
</feature>
<keyword evidence="2 5" id="KW-0812">Transmembrane</keyword>
<feature type="transmembrane region" description="Helical" evidence="5">
    <location>
        <begin position="215"/>
        <end position="232"/>
    </location>
</feature>
<dbReference type="Pfam" id="PF04932">
    <property type="entry name" value="Wzy_C"/>
    <property type="match status" value="1"/>
</dbReference>
<accession>A0A644VJF5</accession>
<dbReference type="GO" id="GO:0016020">
    <property type="term" value="C:membrane"/>
    <property type="evidence" value="ECO:0007669"/>
    <property type="project" value="UniProtKB-SubCell"/>
</dbReference>
<dbReference type="PANTHER" id="PTHR37422">
    <property type="entry name" value="TEICHURONIC ACID BIOSYNTHESIS PROTEIN TUAE"/>
    <property type="match status" value="1"/>
</dbReference>
<comment type="caution">
    <text evidence="7">The sequence shown here is derived from an EMBL/GenBank/DDBJ whole genome shotgun (WGS) entry which is preliminary data.</text>
</comment>
<feature type="transmembrane region" description="Helical" evidence="5">
    <location>
        <begin position="7"/>
        <end position="27"/>
    </location>
</feature>
<comment type="subcellular location">
    <subcellularLocation>
        <location evidence="1">Membrane</location>
        <topology evidence="1">Multi-pass membrane protein</topology>
    </subcellularLocation>
</comment>
<evidence type="ECO:0000256" key="3">
    <source>
        <dbReference type="ARBA" id="ARBA00022989"/>
    </source>
</evidence>
<evidence type="ECO:0000259" key="6">
    <source>
        <dbReference type="Pfam" id="PF04932"/>
    </source>
</evidence>
<feature type="transmembrane region" description="Helical" evidence="5">
    <location>
        <begin position="61"/>
        <end position="78"/>
    </location>
</feature>
<evidence type="ECO:0000256" key="4">
    <source>
        <dbReference type="ARBA" id="ARBA00023136"/>
    </source>
</evidence>
<dbReference type="PANTHER" id="PTHR37422:SF17">
    <property type="entry name" value="O-ANTIGEN LIGASE"/>
    <property type="match status" value="1"/>
</dbReference>
<dbReference type="InterPro" id="IPR051533">
    <property type="entry name" value="WaaL-like"/>
</dbReference>
<feature type="transmembrane region" description="Helical" evidence="5">
    <location>
        <begin position="367"/>
        <end position="384"/>
    </location>
</feature>
<evidence type="ECO:0000256" key="5">
    <source>
        <dbReference type="SAM" id="Phobius"/>
    </source>
</evidence>
<evidence type="ECO:0000256" key="2">
    <source>
        <dbReference type="ARBA" id="ARBA00022692"/>
    </source>
</evidence>
<feature type="transmembrane region" description="Helical" evidence="5">
    <location>
        <begin position="192"/>
        <end position="209"/>
    </location>
</feature>
<feature type="domain" description="O-antigen ligase-related" evidence="6">
    <location>
        <begin position="198"/>
        <end position="351"/>
    </location>
</feature>
<feature type="transmembrane region" description="Helical" evidence="5">
    <location>
        <begin position="335"/>
        <end position="355"/>
    </location>
</feature>
<protein>
    <recommendedName>
        <fullName evidence="6">O-antigen ligase-related domain-containing protein</fullName>
    </recommendedName>
</protein>
<evidence type="ECO:0000313" key="7">
    <source>
        <dbReference type="EMBL" id="MPL91524.1"/>
    </source>
</evidence>
<keyword evidence="3 5" id="KW-1133">Transmembrane helix</keyword>
<gene>
    <name evidence="7" type="ORF">SDC9_37599</name>
</gene>
<feature type="transmembrane region" description="Helical" evidence="5">
    <location>
        <begin position="390"/>
        <end position="407"/>
    </location>
</feature>
<organism evidence="7">
    <name type="scientific">bioreactor metagenome</name>
    <dbReference type="NCBI Taxonomy" id="1076179"/>
    <lineage>
        <taxon>unclassified sequences</taxon>
        <taxon>metagenomes</taxon>
        <taxon>ecological metagenomes</taxon>
    </lineage>
</organism>
<reference evidence="7" key="1">
    <citation type="submission" date="2019-08" db="EMBL/GenBank/DDBJ databases">
        <authorList>
            <person name="Kucharzyk K."/>
            <person name="Murdoch R.W."/>
            <person name="Higgins S."/>
            <person name="Loffler F."/>
        </authorList>
    </citation>
    <scope>NUCLEOTIDE SEQUENCE</scope>
</reference>